<organism evidence="1 2">
    <name type="scientific">Datura stramonium</name>
    <name type="common">Jimsonweed</name>
    <name type="synonym">Common thornapple</name>
    <dbReference type="NCBI Taxonomy" id="4076"/>
    <lineage>
        <taxon>Eukaryota</taxon>
        <taxon>Viridiplantae</taxon>
        <taxon>Streptophyta</taxon>
        <taxon>Embryophyta</taxon>
        <taxon>Tracheophyta</taxon>
        <taxon>Spermatophyta</taxon>
        <taxon>Magnoliopsida</taxon>
        <taxon>eudicotyledons</taxon>
        <taxon>Gunneridae</taxon>
        <taxon>Pentapetalae</taxon>
        <taxon>asterids</taxon>
        <taxon>lamiids</taxon>
        <taxon>Solanales</taxon>
        <taxon>Solanaceae</taxon>
        <taxon>Solanoideae</taxon>
        <taxon>Datureae</taxon>
        <taxon>Datura</taxon>
    </lineage>
</organism>
<feature type="non-terminal residue" evidence="1">
    <location>
        <position position="52"/>
    </location>
</feature>
<accession>A0ABS8VK20</accession>
<reference evidence="1 2" key="1">
    <citation type="journal article" date="2021" name="BMC Genomics">
        <title>Datura genome reveals duplications of psychoactive alkaloid biosynthetic genes and high mutation rate following tissue culture.</title>
        <authorList>
            <person name="Rajewski A."/>
            <person name="Carter-House D."/>
            <person name="Stajich J."/>
            <person name="Litt A."/>
        </authorList>
    </citation>
    <scope>NUCLEOTIDE SEQUENCE [LARGE SCALE GENOMIC DNA]</scope>
    <source>
        <strain evidence="1">AR-01</strain>
    </source>
</reference>
<evidence type="ECO:0000313" key="2">
    <source>
        <dbReference type="Proteomes" id="UP000823775"/>
    </source>
</evidence>
<gene>
    <name evidence="1" type="ORF">HAX54_037756</name>
</gene>
<sequence>MYFTDDLHICPNPNLCVNPKTARFKSCGSMLEKMEGFGGVRRLGGLVVALRS</sequence>
<dbReference type="Proteomes" id="UP000823775">
    <property type="component" value="Unassembled WGS sequence"/>
</dbReference>
<comment type="caution">
    <text evidence="1">The sequence shown here is derived from an EMBL/GenBank/DDBJ whole genome shotgun (WGS) entry which is preliminary data.</text>
</comment>
<protein>
    <submittedName>
        <fullName evidence="1">Uncharacterized protein</fullName>
    </submittedName>
</protein>
<keyword evidence="2" id="KW-1185">Reference proteome</keyword>
<evidence type="ECO:0000313" key="1">
    <source>
        <dbReference type="EMBL" id="MCE0480705.1"/>
    </source>
</evidence>
<proteinExistence type="predicted"/>
<name>A0ABS8VK20_DATST</name>
<dbReference type="EMBL" id="JACEIK010005099">
    <property type="protein sequence ID" value="MCE0480705.1"/>
    <property type="molecule type" value="Genomic_DNA"/>
</dbReference>